<dbReference type="Gene3D" id="3.30.70.2740">
    <property type="match status" value="1"/>
</dbReference>
<dbReference type="AlphaFoldDB" id="A0A938B2N0"/>
<dbReference type="InterPro" id="IPR004113">
    <property type="entry name" value="FAD-bd_oxidored_4_C"/>
</dbReference>
<dbReference type="Gene3D" id="3.30.465.10">
    <property type="match status" value="1"/>
</dbReference>
<evidence type="ECO:0000256" key="2">
    <source>
        <dbReference type="ARBA" id="ARBA00022630"/>
    </source>
</evidence>
<dbReference type="Gene3D" id="1.10.1060.10">
    <property type="entry name" value="Alpha-helical ferredoxin"/>
    <property type="match status" value="1"/>
</dbReference>
<reference evidence="9" key="1">
    <citation type="submission" date="2019-03" db="EMBL/GenBank/DDBJ databases">
        <title>Lake Tanganyika Metagenome-Assembled Genomes (MAGs).</title>
        <authorList>
            <person name="Tran P."/>
        </authorList>
    </citation>
    <scope>NUCLEOTIDE SEQUENCE</scope>
    <source>
        <strain evidence="9">K_DeepCast_65m_m2_066</strain>
    </source>
</reference>
<evidence type="ECO:0000256" key="5">
    <source>
        <dbReference type="ARBA" id="ARBA00023002"/>
    </source>
</evidence>
<dbReference type="GO" id="GO:0008720">
    <property type="term" value="F:D-lactate dehydrogenase (NAD+) activity"/>
    <property type="evidence" value="ECO:0007669"/>
    <property type="project" value="TreeGrafter"/>
</dbReference>
<keyword evidence="6" id="KW-0408">Iron</keyword>
<dbReference type="PROSITE" id="PS51387">
    <property type="entry name" value="FAD_PCMH"/>
    <property type="match status" value="1"/>
</dbReference>
<dbReference type="InterPro" id="IPR036318">
    <property type="entry name" value="FAD-bd_PCMH-like_sf"/>
</dbReference>
<dbReference type="GO" id="GO:0004458">
    <property type="term" value="F:D-lactate dehydrogenase (cytochrome) activity"/>
    <property type="evidence" value="ECO:0007669"/>
    <property type="project" value="TreeGrafter"/>
</dbReference>
<accession>A0A938B2N0</accession>
<evidence type="ECO:0000256" key="3">
    <source>
        <dbReference type="ARBA" id="ARBA00022723"/>
    </source>
</evidence>
<dbReference type="GO" id="GO:1903457">
    <property type="term" value="P:lactate catabolic process"/>
    <property type="evidence" value="ECO:0007669"/>
    <property type="project" value="TreeGrafter"/>
</dbReference>
<dbReference type="PANTHER" id="PTHR11748">
    <property type="entry name" value="D-LACTATE DEHYDROGENASE"/>
    <property type="match status" value="1"/>
</dbReference>
<gene>
    <name evidence="9" type="ORF">FJZ47_21265</name>
</gene>
<dbReference type="InterPro" id="IPR017896">
    <property type="entry name" value="4Fe4S_Fe-S-bd"/>
</dbReference>
<dbReference type="Proteomes" id="UP000712673">
    <property type="component" value="Unassembled WGS sequence"/>
</dbReference>
<dbReference type="GO" id="GO:0071949">
    <property type="term" value="F:FAD binding"/>
    <property type="evidence" value="ECO:0007669"/>
    <property type="project" value="InterPro"/>
</dbReference>
<dbReference type="Pfam" id="PF13183">
    <property type="entry name" value="Fer4_8"/>
    <property type="match status" value="1"/>
</dbReference>
<evidence type="ECO:0000256" key="1">
    <source>
        <dbReference type="ARBA" id="ARBA00001974"/>
    </source>
</evidence>
<feature type="non-terminal residue" evidence="9">
    <location>
        <position position="860"/>
    </location>
</feature>
<keyword evidence="4" id="KW-0274">FAD</keyword>
<dbReference type="InterPro" id="IPR016164">
    <property type="entry name" value="FAD-linked_Oxase-like_C"/>
</dbReference>
<feature type="domain" description="FAD-binding PCMH-type" evidence="8">
    <location>
        <begin position="30"/>
        <end position="258"/>
    </location>
</feature>
<dbReference type="PROSITE" id="PS00198">
    <property type="entry name" value="4FE4S_FER_1"/>
    <property type="match status" value="1"/>
</dbReference>
<dbReference type="Pfam" id="PF02913">
    <property type="entry name" value="FAD-oxidase_C"/>
    <property type="match status" value="1"/>
</dbReference>
<dbReference type="InterPro" id="IPR004017">
    <property type="entry name" value="Cys_rich_dom"/>
</dbReference>
<organism evidence="9 10">
    <name type="scientific">Tectimicrobiota bacterium</name>
    <dbReference type="NCBI Taxonomy" id="2528274"/>
    <lineage>
        <taxon>Bacteria</taxon>
        <taxon>Pseudomonadati</taxon>
        <taxon>Nitrospinota/Tectimicrobiota group</taxon>
        <taxon>Candidatus Tectimicrobiota</taxon>
    </lineage>
</organism>
<dbReference type="SUPFAM" id="SSF46548">
    <property type="entry name" value="alpha-helical ferredoxin"/>
    <property type="match status" value="1"/>
</dbReference>
<dbReference type="InterPro" id="IPR016166">
    <property type="entry name" value="FAD-bd_PCMH"/>
</dbReference>
<dbReference type="InterPro" id="IPR009051">
    <property type="entry name" value="Helical_ferredxn"/>
</dbReference>
<name>A0A938B2N0_UNCTE</name>
<protein>
    <submittedName>
        <fullName evidence="9">FAD-binding protein</fullName>
    </submittedName>
</protein>
<dbReference type="EMBL" id="VGLS01000860">
    <property type="protein sequence ID" value="MBM3226302.1"/>
    <property type="molecule type" value="Genomic_DNA"/>
</dbReference>
<keyword evidence="5" id="KW-0560">Oxidoreductase</keyword>
<feature type="non-terminal residue" evidence="9">
    <location>
        <position position="1"/>
    </location>
</feature>
<sequence>LLQDLQKRIAGDVRFDTYSRMLYSTDASIYQIEPIGVVLPRHAEDVVATVELARQHGVPVLPRGGGTGLAGQTIGKAIIMDMSNYMHQITELNTEEHWAWVQPGVVQDQLNAYLRPHGFLFGPDTSTSSRATIGGMIGNNSAGARSVIYGKTIDHVLEVQVVLSDGSTALLKPLDTDMLEQKMRGQTLEAQIYREVTRLARDNREAIEDRYPKILRRVSGYNLDEFLGAGPCNLSKMIVGSEGTLAAVVAAKMRIMPSPKATSLLAVHFDDMIAAVEATNAILPFDPSAIEMIDRQIVEAARASKEFAGSMPFVQGEPDALLVVEFYGDSAAEAADKAARLEAQLRREKWGYAYTPALTAAAQGNIWKVRKAGLGLLMSRRDDLKPIAFIEDTAVDPAKLPDFLRRFRDIIESYDTTAGYYGHASVGCMHIRPGINLKEQSEVDKMVAMMEEISDLVIEYGGCMSGEHGDGLARSWLNEKHFGPVLYKAFKEVKHAFDPDNRMNPGKVVDGPSPRDNLRHGPTYSPISLPTNLDFSRDGGLHTAIDMCNGNGECRKLTGATMCPSYMATRDEKHSTRGRANALRAVISGRLPQEEFTSHGLHDVLDLCLECKACKTECPSNVDMAKLKYEFLSQYYAKHGTPLRARLFAHIGTLSRLGQATAPLTNWLAQSALGRWAQRALGIASQRTLPPFAERTFSEWFRARRQPAQAGRRGQVVLFHDTFVEYNYPAVGQAATQLLEAAGFTVVLVERKCCGRPAVSKGQIEQGRGYAKHNIELLLPYASQGIPIVGIEPSCILTLREDYLDLVPGAEAELVAQHVSTIDEFLYELHQQGELDLTFSSAPKHILVHGHCHQKALVGT</sequence>
<dbReference type="Pfam" id="PF01565">
    <property type="entry name" value="FAD_binding_4"/>
    <property type="match status" value="1"/>
</dbReference>
<keyword evidence="3" id="KW-0479">Metal-binding</keyword>
<evidence type="ECO:0000313" key="10">
    <source>
        <dbReference type="Proteomes" id="UP000712673"/>
    </source>
</evidence>
<evidence type="ECO:0000256" key="7">
    <source>
        <dbReference type="ARBA" id="ARBA00023014"/>
    </source>
</evidence>
<dbReference type="InterPro" id="IPR006094">
    <property type="entry name" value="Oxid_FAD_bind_N"/>
</dbReference>
<evidence type="ECO:0000256" key="4">
    <source>
        <dbReference type="ARBA" id="ARBA00022827"/>
    </source>
</evidence>
<proteinExistence type="predicted"/>
<comment type="cofactor">
    <cofactor evidence="1">
        <name>FAD</name>
        <dbReference type="ChEBI" id="CHEBI:57692"/>
    </cofactor>
</comment>
<evidence type="ECO:0000256" key="6">
    <source>
        <dbReference type="ARBA" id="ARBA00023004"/>
    </source>
</evidence>
<dbReference type="SUPFAM" id="SSF56176">
    <property type="entry name" value="FAD-binding/transporter-associated domain-like"/>
    <property type="match status" value="1"/>
</dbReference>
<comment type="caution">
    <text evidence="9">The sequence shown here is derived from an EMBL/GenBank/DDBJ whole genome shotgun (WGS) entry which is preliminary data.</text>
</comment>
<keyword evidence="2" id="KW-0285">Flavoprotein</keyword>
<dbReference type="SUPFAM" id="SSF55103">
    <property type="entry name" value="FAD-linked oxidases, C-terminal domain"/>
    <property type="match status" value="1"/>
</dbReference>
<dbReference type="InterPro" id="IPR016171">
    <property type="entry name" value="Vanillyl_alc_oxidase_C-sub2"/>
</dbReference>
<evidence type="ECO:0000313" key="9">
    <source>
        <dbReference type="EMBL" id="MBM3226302.1"/>
    </source>
</evidence>
<dbReference type="InterPro" id="IPR016169">
    <property type="entry name" value="FAD-bd_PCMH_sub2"/>
</dbReference>
<dbReference type="PANTHER" id="PTHR11748:SF119">
    <property type="entry name" value="D-2-HYDROXYGLUTARATE DEHYDROGENASE"/>
    <property type="match status" value="1"/>
</dbReference>
<keyword evidence="7" id="KW-0411">Iron-sulfur</keyword>
<dbReference type="GO" id="GO:0051536">
    <property type="term" value="F:iron-sulfur cluster binding"/>
    <property type="evidence" value="ECO:0007669"/>
    <property type="project" value="UniProtKB-KW"/>
</dbReference>
<dbReference type="Pfam" id="PF02754">
    <property type="entry name" value="CCG"/>
    <property type="match status" value="1"/>
</dbReference>
<dbReference type="InterPro" id="IPR017900">
    <property type="entry name" value="4Fe4S_Fe_S_CS"/>
</dbReference>
<dbReference type="Gene3D" id="1.10.45.10">
    <property type="entry name" value="Vanillyl-alcohol Oxidase, Chain A, domain 4"/>
    <property type="match status" value="1"/>
</dbReference>
<dbReference type="GO" id="GO:0046872">
    <property type="term" value="F:metal ion binding"/>
    <property type="evidence" value="ECO:0007669"/>
    <property type="project" value="UniProtKB-KW"/>
</dbReference>
<evidence type="ECO:0000259" key="8">
    <source>
        <dbReference type="PROSITE" id="PS51387"/>
    </source>
</evidence>